<keyword evidence="6" id="KW-0574">Periplasm</keyword>
<keyword evidence="13" id="KW-0969">Cilium</keyword>
<comment type="similarity">
    <text evidence="3">In the N-terminal section; belongs to the FlgJ family.</text>
</comment>
<dbReference type="Gene3D" id="1.10.530.10">
    <property type="match status" value="1"/>
</dbReference>
<evidence type="ECO:0000256" key="11">
    <source>
        <dbReference type="SAM" id="MobiDB-lite"/>
    </source>
</evidence>
<dbReference type="GO" id="GO:0042597">
    <property type="term" value="C:periplasmic space"/>
    <property type="evidence" value="ECO:0007669"/>
    <property type="project" value="UniProtKB-SubCell"/>
</dbReference>
<keyword evidence="13" id="KW-0282">Flagellum</keyword>
<organism evidence="13 14">
    <name type="scientific">Rivihabitans pingtungensis</name>
    <dbReference type="NCBI Taxonomy" id="1054498"/>
    <lineage>
        <taxon>Bacteria</taxon>
        <taxon>Pseudomonadati</taxon>
        <taxon>Pseudomonadota</taxon>
        <taxon>Betaproteobacteria</taxon>
        <taxon>Neisseriales</taxon>
        <taxon>Aquaspirillaceae</taxon>
        <taxon>Rivihabitans</taxon>
    </lineage>
</organism>
<evidence type="ECO:0000256" key="1">
    <source>
        <dbReference type="ARBA" id="ARBA00002954"/>
    </source>
</evidence>
<dbReference type="GO" id="GO:0044780">
    <property type="term" value="P:bacterial-type flagellum assembly"/>
    <property type="evidence" value="ECO:0007669"/>
    <property type="project" value="InterPro"/>
</dbReference>
<dbReference type="InterPro" id="IPR019301">
    <property type="entry name" value="Flagellar_prot_FlgJ_N"/>
</dbReference>
<feature type="region of interest" description="Disordered" evidence="11">
    <location>
        <begin position="161"/>
        <end position="186"/>
    </location>
</feature>
<feature type="domain" description="Mannosyl-glycoprotein endo-beta-N-acetylglucosamidase-like" evidence="12">
    <location>
        <begin position="176"/>
        <end position="331"/>
    </location>
</feature>
<keyword evidence="8" id="KW-0326">Glycosidase</keyword>
<dbReference type="InterPro" id="IPR002901">
    <property type="entry name" value="MGlyc_endo_b_GlcNAc-like_dom"/>
</dbReference>
<dbReference type="Proteomes" id="UP000247555">
    <property type="component" value="Unassembled WGS sequence"/>
</dbReference>
<dbReference type="InterPro" id="IPR051056">
    <property type="entry name" value="Glycosyl_Hydrolase_73"/>
</dbReference>
<dbReference type="GO" id="GO:0004040">
    <property type="term" value="F:amidase activity"/>
    <property type="evidence" value="ECO:0007669"/>
    <property type="project" value="InterPro"/>
</dbReference>
<dbReference type="NCBIfam" id="TIGR02541">
    <property type="entry name" value="flagell_FlgJ"/>
    <property type="match status" value="1"/>
</dbReference>
<dbReference type="PANTHER" id="PTHR33308:SF9">
    <property type="entry name" value="PEPTIDOGLYCAN HYDROLASE FLGJ"/>
    <property type="match status" value="1"/>
</dbReference>
<evidence type="ECO:0000256" key="6">
    <source>
        <dbReference type="ARBA" id="ARBA00022764"/>
    </source>
</evidence>
<comment type="caution">
    <text evidence="13">The sequence shown here is derived from an EMBL/GenBank/DDBJ whole genome shotgun (WGS) entry which is preliminary data.</text>
</comment>
<dbReference type="SMART" id="SM00047">
    <property type="entry name" value="LYZ2"/>
    <property type="match status" value="1"/>
</dbReference>
<evidence type="ECO:0000313" key="14">
    <source>
        <dbReference type="Proteomes" id="UP000247555"/>
    </source>
</evidence>
<evidence type="ECO:0000256" key="10">
    <source>
        <dbReference type="ARBA" id="ARBA00030835"/>
    </source>
</evidence>
<evidence type="ECO:0000256" key="8">
    <source>
        <dbReference type="ARBA" id="ARBA00023295"/>
    </source>
</evidence>
<dbReference type="InterPro" id="IPR013377">
    <property type="entry name" value="FlgJ"/>
</dbReference>
<dbReference type="EMBL" id="QJKI01000010">
    <property type="protein sequence ID" value="PXX78742.1"/>
    <property type="molecule type" value="Genomic_DNA"/>
</dbReference>
<gene>
    <name evidence="13" type="ORF">DFR34_11064</name>
</gene>
<dbReference type="RefSeq" id="WP_110390863.1">
    <property type="nucleotide sequence ID" value="NZ_QJKI01000010.1"/>
</dbReference>
<dbReference type="GO" id="GO:0071973">
    <property type="term" value="P:bacterial-type flagellum-dependent cell motility"/>
    <property type="evidence" value="ECO:0007669"/>
    <property type="project" value="TreeGrafter"/>
</dbReference>
<dbReference type="Pfam" id="PF01832">
    <property type="entry name" value="Glucosaminidase"/>
    <property type="match status" value="1"/>
</dbReference>
<name>A0A318KQA6_9NEIS</name>
<dbReference type="Pfam" id="PF10135">
    <property type="entry name" value="Rod-binding"/>
    <property type="match status" value="1"/>
</dbReference>
<protein>
    <recommendedName>
        <fullName evidence="5">Peptidoglycan hydrolase FlgJ</fullName>
    </recommendedName>
    <alternativeName>
        <fullName evidence="10">Muramidase FlgJ</fullName>
    </alternativeName>
</protein>
<proteinExistence type="inferred from homology"/>
<evidence type="ECO:0000256" key="2">
    <source>
        <dbReference type="ARBA" id="ARBA00004418"/>
    </source>
</evidence>
<dbReference type="GO" id="GO:0016798">
    <property type="term" value="F:hydrolase activity, acting on glycosyl bonds"/>
    <property type="evidence" value="ECO:0007669"/>
    <property type="project" value="UniProtKB-KW"/>
</dbReference>
<keyword evidence="9" id="KW-0961">Cell wall biogenesis/degradation</keyword>
<evidence type="ECO:0000256" key="9">
    <source>
        <dbReference type="ARBA" id="ARBA00023316"/>
    </source>
</evidence>
<evidence type="ECO:0000256" key="7">
    <source>
        <dbReference type="ARBA" id="ARBA00022801"/>
    </source>
</evidence>
<dbReference type="PRINTS" id="PR01002">
    <property type="entry name" value="FLGFLGJ"/>
</dbReference>
<reference evidence="13 14" key="1">
    <citation type="submission" date="2018-05" db="EMBL/GenBank/DDBJ databases">
        <title>Genomic Encyclopedia of Type Strains, Phase IV (KMG-IV): sequencing the most valuable type-strain genomes for metagenomic binning, comparative biology and taxonomic classification.</title>
        <authorList>
            <person name="Goeker M."/>
        </authorList>
    </citation>
    <scope>NUCLEOTIDE SEQUENCE [LARGE SCALE GENOMIC DNA]</scope>
    <source>
        <strain evidence="13 14">DSM 29661</strain>
    </source>
</reference>
<evidence type="ECO:0000256" key="5">
    <source>
        <dbReference type="ARBA" id="ARBA00013433"/>
    </source>
</evidence>
<dbReference type="AlphaFoldDB" id="A0A318KQA6"/>
<keyword evidence="13" id="KW-0966">Cell projection</keyword>
<evidence type="ECO:0000256" key="3">
    <source>
        <dbReference type="ARBA" id="ARBA00006880"/>
    </source>
</evidence>
<evidence type="ECO:0000256" key="4">
    <source>
        <dbReference type="ARBA" id="ARBA00007974"/>
    </source>
</evidence>
<sequence>MQVSTRAATTPADISQSYVLDLNAVESLKTSAKHDPKNAIKQVASQFEAMFLNTLMKTMRQTSFDGEEDSNALDTYQGMFDQQLVQQLAGSGRGTGLAAALEKQLAKAAGVDMGEDAARTGINGQARDMSSMVQTMPPPSWGKQVGTQRSTLETALAKLSEPRVKMEAPAASSASSAPATGGPAEFTKTLLPHAQQAAQELGVAPHLVVAHAALESGWGKKPIRHADGSDSHNLFSIKAGGSWKGKTVDILTTEYVDGAPQKRVERFRAYDNYQDAFADYARLIKNNPRYQGALNQGTDAAGFARGLARGGYATDPNYAAKLSQLASKSSS</sequence>
<keyword evidence="7" id="KW-0378">Hydrolase</keyword>
<comment type="function">
    <text evidence="1">Flagellum-specific muramidase which hydrolyzes the peptidoglycan layer to assemble the rod structure in the periplasmic space.</text>
</comment>
<keyword evidence="14" id="KW-1185">Reference proteome</keyword>
<comment type="similarity">
    <text evidence="4">In the C-terminal section; belongs to the glycosyl hydrolase 73 family.</text>
</comment>
<comment type="subcellular location">
    <subcellularLocation>
        <location evidence="2">Periplasm</location>
    </subcellularLocation>
</comment>
<dbReference type="Gene3D" id="2.10.70.40">
    <property type="entry name" value="peptidoglycan hydrolase"/>
    <property type="match status" value="1"/>
</dbReference>
<dbReference type="GO" id="GO:0071555">
    <property type="term" value="P:cell wall organization"/>
    <property type="evidence" value="ECO:0007669"/>
    <property type="project" value="UniProtKB-KW"/>
</dbReference>
<dbReference type="PANTHER" id="PTHR33308">
    <property type="entry name" value="PEPTIDOGLYCAN HYDROLASE FLGJ"/>
    <property type="match status" value="1"/>
</dbReference>
<dbReference type="OrthoDB" id="289937at2"/>
<accession>A0A318KQA6</accession>
<evidence type="ECO:0000259" key="12">
    <source>
        <dbReference type="SMART" id="SM00047"/>
    </source>
</evidence>
<feature type="compositionally biased region" description="Low complexity" evidence="11">
    <location>
        <begin position="168"/>
        <end position="179"/>
    </location>
</feature>
<evidence type="ECO:0000313" key="13">
    <source>
        <dbReference type="EMBL" id="PXX78742.1"/>
    </source>
</evidence>